<accession>A0A6V8PL07</accession>
<reference evidence="2 3" key="1">
    <citation type="journal article" date="2020" name="Front. Microbiol.">
        <title>Single-cell genomics of novel Actinobacteria with the Wood-Ljungdahl pathway discovered in a serpentinizing system.</title>
        <authorList>
            <person name="Merino N."/>
            <person name="Kawai M."/>
            <person name="Boyd E.S."/>
            <person name="Colman D.R."/>
            <person name="McGlynn S.E."/>
            <person name="Nealson K.H."/>
            <person name="Kurokawa K."/>
            <person name="Hongoh Y."/>
        </authorList>
    </citation>
    <scope>NUCLEOTIDE SEQUENCE [LARGE SCALE GENOMIC DNA]</scope>
    <source>
        <strain evidence="2 3">S34</strain>
    </source>
</reference>
<feature type="non-terminal residue" evidence="2">
    <location>
        <position position="1"/>
    </location>
</feature>
<organism evidence="2 3">
    <name type="scientific">Candidatus Hakubella thermalkaliphila</name>
    <dbReference type="NCBI Taxonomy" id="2754717"/>
    <lineage>
        <taxon>Bacteria</taxon>
        <taxon>Bacillati</taxon>
        <taxon>Actinomycetota</taxon>
        <taxon>Actinomycetota incertae sedis</taxon>
        <taxon>Candidatus Hakubellales</taxon>
        <taxon>Candidatus Hakubellaceae</taxon>
        <taxon>Candidatus Hakubella</taxon>
    </lineage>
</organism>
<dbReference type="InterPro" id="IPR042184">
    <property type="entry name" value="YqeY/Aim41_N"/>
</dbReference>
<dbReference type="Gene3D" id="1.10.1510.10">
    <property type="entry name" value="Uncharacterised protein YqeY/AIM41 PF09424, N-terminal domain"/>
    <property type="match status" value="1"/>
</dbReference>
<keyword evidence="3" id="KW-1185">Reference proteome</keyword>
<feature type="region of interest" description="Disordered" evidence="1">
    <location>
        <begin position="1"/>
        <end position="24"/>
    </location>
</feature>
<dbReference type="PANTHER" id="PTHR28055:SF1">
    <property type="entry name" value="ALTERED INHERITANCE OF MITOCHONDRIA PROTEIN 41, MITOCHONDRIAL"/>
    <property type="match status" value="1"/>
</dbReference>
<evidence type="ECO:0000256" key="1">
    <source>
        <dbReference type="SAM" id="MobiDB-lite"/>
    </source>
</evidence>
<dbReference type="InterPro" id="IPR003789">
    <property type="entry name" value="Asn/Gln_tRNA_amidoTrase-B-like"/>
</dbReference>
<gene>
    <name evidence="2" type="ORF">HKBW3S34_02451</name>
</gene>
<dbReference type="InterPro" id="IPR019004">
    <property type="entry name" value="YqeY/Aim41"/>
</dbReference>
<dbReference type="Pfam" id="PF09424">
    <property type="entry name" value="YqeY"/>
    <property type="match status" value="1"/>
</dbReference>
<dbReference type="SUPFAM" id="SSF89095">
    <property type="entry name" value="GatB/YqeY motif"/>
    <property type="match status" value="1"/>
</dbReference>
<comment type="caution">
    <text evidence="2">The sequence shown here is derived from an EMBL/GenBank/DDBJ whole genome shotgun (WGS) entry which is preliminary data.</text>
</comment>
<dbReference type="GO" id="GO:0016884">
    <property type="term" value="F:carbon-nitrogen ligase activity, with glutamine as amido-N-donor"/>
    <property type="evidence" value="ECO:0007669"/>
    <property type="project" value="InterPro"/>
</dbReference>
<sequence length="113" mass="13180">SDRCRRKKILHCHKRKSKEDGSELRTSTLRMMKSSIKNAEIAKRGKGELTEEDIMDVLSTMVKQRKESVEQYSKANRNDLAEKENKEIEIIQKYLPEQPSSEEVDEIIKSTIQ</sequence>
<feature type="compositionally biased region" description="Basic residues" evidence="1">
    <location>
        <begin position="1"/>
        <end position="16"/>
    </location>
</feature>
<evidence type="ECO:0000313" key="2">
    <source>
        <dbReference type="EMBL" id="GFP31531.1"/>
    </source>
</evidence>
<dbReference type="PANTHER" id="PTHR28055">
    <property type="entry name" value="ALTERED INHERITANCE OF MITOCHONDRIA PROTEIN 41, MITOCHONDRIAL"/>
    <property type="match status" value="1"/>
</dbReference>
<protein>
    <recommendedName>
        <fullName evidence="4">GatB/YqeY domain-containing protein</fullName>
    </recommendedName>
</protein>
<evidence type="ECO:0008006" key="4">
    <source>
        <dbReference type="Google" id="ProtNLM"/>
    </source>
</evidence>
<evidence type="ECO:0000313" key="3">
    <source>
        <dbReference type="Proteomes" id="UP000588083"/>
    </source>
</evidence>
<dbReference type="AlphaFoldDB" id="A0A6V8PL07"/>
<dbReference type="EMBL" id="BLRZ01000388">
    <property type="protein sequence ID" value="GFP31531.1"/>
    <property type="molecule type" value="Genomic_DNA"/>
</dbReference>
<dbReference type="RefSeq" id="WP_219857265.1">
    <property type="nucleotide sequence ID" value="NZ_BLRZ01000388.1"/>
</dbReference>
<name>A0A6V8PL07_9ACTN</name>
<dbReference type="Proteomes" id="UP000588083">
    <property type="component" value="Unassembled WGS sequence"/>
</dbReference>
<proteinExistence type="predicted"/>